<dbReference type="EMBL" id="WFLM01000002">
    <property type="protein sequence ID" value="KAB8039963.1"/>
    <property type="molecule type" value="Genomic_DNA"/>
</dbReference>
<protein>
    <submittedName>
        <fullName evidence="1">Uncharacterized protein</fullName>
    </submittedName>
</protein>
<reference evidence="1 2" key="1">
    <citation type="submission" date="2019-10" db="EMBL/GenBank/DDBJ databases">
        <title>New species of Slilvanegrellaceae.</title>
        <authorList>
            <person name="Pitt A."/>
            <person name="Hahn M.W."/>
        </authorList>
    </citation>
    <scope>NUCLEOTIDE SEQUENCE [LARGE SCALE GENOMIC DNA]</scope>
    <source>
        <strain evidence="1 2">SP-Ram-0.45-NSY-1</strain>
    </source>
</reference>
<evidence type="ECO:0000313" key="1">
    <source>
        <dbReference type="EMBL" id="KAB8039963.1"/>
    </source>
</evidence>
<sequence>MTDTLVAPVPKSQTKLAISFFDYDPKNAAHPELPAYLLIQELNGEFMPESTINTSLKERTFKNYPVNVEITLSSPEGAEIEDIYAQLEQSKLKSAKILEYVEDQDRSPLYVKHGAYLDIHVKLALPVLAADGKKTLKIIISNATGYVGVKYAAKNQVQGNPVILDPQLITYEDLKNIKVTLGSYKDFALKA</sequence>
<dbReference type="Proteomes" id="UP000437748">
    <property type="component" value="Unassembled WGS sequence"/>
</dbReference>
<organism evidence="1 2">
    <name type="scientific">Silvanigrella paludirubra</name>
    <dbReference type="NCBI Taxonomy" id="2499159"/>
    <lineage>
        <taxon>Bacteria</taxon>
        <taxon>Pseudomonadati</taxon>
        <taxon>Bdellovibrionota</taxon>
        <taxon>Oligoflexia</taxon>
        <taxon>Silvanigrellales</taxon>
        <taxon>Silvanigrellaceae</taxon>
        <taxon>Silvanigrella</taxon>
    </lineage>
</organism>
<dbReference type="AlphaFoldDB" id="A0A6N6VUU3"/>
<dbReference type="RefSeq" id="WP_153419632.1">
    <property type="nucleotide sequence ID" value="NZ_WFLM01000002.1"/>
</dbReference>
<proteinExistence type="predicted"/>
<evidence type="ECO:0000313" key="2">
    <source>
        <dbReference type="Proteomes" id="UP000437748"/>
    </source>
</evidence>
<keyword evidence="2" id="KW-1185">Reference proteome</keyword>
<comment type="caution">
    <text evidence="1">The sequence shown here is derived from an EMBL/GenBank/DDBJ whole genome shotgun (WGS) entry which is preliminary data.</text>
</comment>
<gene>
    <name evidence="1" type="ORF">GCL60_06790</name>
</gene>
<accession>A0A6N6VUU3</accession>
<name>A0A6N6VUU3_9BACT</name>